<comment type="caution">
    <text evidence="10">The sequence shown here is derived from an EMBL/GenBank/DDBJ whole genome shotgun (WGS) entry which is preliminary data.</text>
</comment>
<reference evidence="10 11" key="1">
    <citation type="submission" date="2018-11" db="EMBL/GenBank/DDBJ databases">
        <title>Genome sequence of Saitozyma podzolica DSM 27192.</title>
        <authorList>
            <person name="Aliyu H."/>
            <person name="Gorte O."/>
            <person name="Ochsenreither K."/>
        </authorList>
    </citation>
    <scope>NUCLEOTIDE SEQUENCE [LARGE SCALE GENOMIC DNA]</scope>
    <source>
        <strain evidence="10 11">DSM 27192</strain>
    </source>
</reference>
<dbReference type="InterPro" id="IPR011992">
    <property type="entry name" value="EF-hand-dom_pair"/>
</dbReference>
<evidence type="ECO:0000256" key="1">
    <source>
        <dbReference type="ARBA" id="ARBA00012368"/>
    </source>
</evidence>
<feature type="domain" description="PI-PLC Y-box" evidence="9">
    <location>
        <begin position="424"/>
        <end position="537"/>
    </location>
</feature>
<evidence type="ECO:0000256" key="6">
    <source>
        <dbReference type="RuleBase" id="RU361133"/>
    </source>
</evidence>
<dbReference type="SUPFAM" id="SSF50729">
    <property type="entry name" value="PH domain-like"/>
    <property type="match status" value="1"/>
</dbReference>
<proteinExistence type="predicted"/>
<dbReference type="CDD" id="cd00275">
    <property type="entry name" value="C2_PLC_like"/>
    <property type="match status" value="1"/>
</dbReference>
<dbReference type="PRINTS" id="PR00390">
    <property type="entry name" value="PHPHLIPASEC"/>
</dbReference>
<keyword evidence="4 6" id="KW-0443">Lipid metabolism</keyword>
<dbReference type="Proteomes" id="UP000279259">
    <property type="component" value="Unassembled WGS sequence"/>
</dbReference>
<evidence type="ECO:0000313" key="10">
    <source>
        <dbReference type="EMBL" id="RSH93953.1"/>
    </source>
</evidence>
<feature type="domain" description="C2" evidence="8">
    <location>
        <begin position="526"/>
        <end position="656"/>
    </location>
</feature>
<dbReference type="SUPFAM" id="SSF51695">
    <property type="entry name" value="PLC-like phosphodiesterases"/>
    <property type="match status" value="1"/>
</dbReference>
<dbReference type="EC" id="3.1.4.11" evidence="1 6"/>
<dbReference type="SMART" id="SM00148">
    <property type="entry name" value="PLCXc"/>
    <property type="match status" value="1"/>
</dbReference>
<keyword evidence="3 6" id="KW-0442">Lipid degradation</keyword>
<dbReference type="InterPro" id="IPR035892">
    <property type="entry name" value="C2_domain_sf"/>
</dbReference>
<dbReference type="InterPro" id="IPR001711">
    <property type="entry name" value="PLipase_C_Pinositol-sp_Y"/>
</dbReference>
<evidence type="ECO:0000256" key="3">
    <source>
        <dbReference type="ARBA" id="ARBA00022963"/>
    </source>
</evidence>
<evidence type="ECO:0000259" key="8">
    <source>
        <dbReference type="PROSITE" id="PS50004"/>
    </source>
</evidence>
<evidence type="ECO:0000313" key="11">
    <source>
        <dbReference type="Proteomes" id="UP000279259"/>
    </source>
</evidence>
<evidence type="ECO:0000256" key="7">
    <source>
        <dbReference type="SAM" id="MobiDB-lite"/>
    </source>
</evidence>
<feature type="region of interest" description="Disordered" evidence="7">
    <location>
        <begin position="369"/>
        <end position="395"/>
    </location>
</feature>
<dbReference type="AlphaFoldDB" id="A0A427YS55"/>
<keyword evidence="11" id="KW-1185">Reference proteome</keyword>
<evidence type="ECO:0000256" key="4">
    <source>
        <dbReference type="ARBA" id="ARBA00023098"/>
    </source>
</evidence>
<dbReference type="GO" id="GO:0048015">
    <property type="term" value="P:phosphatidylinositol-mediated signaling"/>
    <property type="evidence" value="ECO:0007669"/>
    <property type="project" value="TreeGrafter"/>
</dbReference>
<organism evidence="10 11">
    <name type="scientific">Saitozyma podzolica</name>
    <dbReference type="NCBI Taxonomy" id="1890683"/>
    <lineage>
        <taxon>Eukaryota</taxon>
        <taxon>Fungi</taxon>
        <taxon>Dikarya</taxon>
        <taxon>Basidiomycota</taxon>
        <taxon>Agaricomycotina</taxon>
        <taxon>Tremellomycetes</taxon>
        <taxon>Tremellales</taxon>
        <taxon>Trimorphomycetaceae</taxon>
        <taxon>Saitozyma</taxon>
    </lineage>
</organism>
<dbReference type="SMART" id="SM00149">
    <property type="entry name" value="PLCYc"/>
    <property type="match status" value="1"/>
</dbReference>
<dbReference type="PROSITE" id="PS50007">
    <property type="entry name" value="PIPLC_X_DOMAIN"/>
    <property type="match status" value="2"/>
</dbReference>
<dbReference type="EMBL" id="RSCD01000003">
    <property type="protein sequence ID" value="RSH93953.1"/>
    <property type="molecule type" value="Genomic_DNA"/>
</dbReference>
<dbReference type="PANTHER" id="PTHR10336:SF36">
    <property type="entry name" value="1-PHOSPHATIDYLINOSITOL 4,5-BISPHOSPHATE PHOSPHODIESTERASE BETA-4"/>
    <property type="match status" value="1"/>
</dbReference>
<comment type="catalytic activity">
    <reaction evidence="6">
        <text>a 1,2-diacyl-sn-glycero-3-phospho-(1D-myo-inositol-4,5-bisphosphate) + H2O = 1D-myo-inositol 1,4,5-trisphosphate + a 1,2-diacyl-sn-glycerol + H(+)</text>
        <dbReference type="Rhea" id="RHEA:33179"/>
        <dbReference type="ChEBI" id="CHEBI:15377"/>
        <dbReference type="ChEBI" id="CHEBI:15378"/>
        <dbReference type="ChEBI" id="CHEBI:17815"/>
        <dbReference type="ChEBI" id="CHEBI:58456"/>
        <dbReference type="ChEBI" id="CHEBI:203600"/>
        <dbReference type="EC" id="3.1.4.11"/>
    </reaction>
</comment>
<feature type="compositionally biased region" description="Polar residues" evidence="7">
    <location>
        <begin position="385"/>
        <end position="395"/>
    </location>
</feature>
<dbReference type="STRING" id="1890683.A0A427YS55"/>
<dbReference type="Gene3D" id="3.20.20.190">
    <property type="entry name" value="Phosphatidylinositol (PI) phosphodiesterase"/>
    <property type="match status" value="1"/>
</dbReference>
<dbReference type="GO" id="GO:0016042">
    <property type="term" value="P:lipid catabolic process"/>
    <property type="evidence" value="ECO:0007669"/>
    <property type="project" value="UniProtKB-KW"/>
</dbReference>
<dbReference type="InterPro" id="IPR011993">
    <property type="entry name" value="PH-like_dom_sf"/>
</dbReference>
<dbReference type="InterPro" id="IPR001192">
    <property type="entry name" value="PI-PLC_fam"/>
</dbReference>
<sequence length="674" mass="75665">MADEHVGVPDALAHGVPMLKISSKKIKQVIMRLEDGAITWAGAKSTRVPISQIRELRMGQPPTETYNSTRWITIVYVRGSQMKVLHMIALTDDVFDLWVTTLRTLVSETSDRLVNEVKPADPDLLWIRQLWPAGVKAIDQPTATALLRQVGLVVPESWKAAPRSMLDMSDFRQLVKDAQSRPEIEELFSRLAPQGVLGRAQVEGFLRDVQRVEPGDLFDKYARKKEWTVDSLAEFLSSPDNSPKRQQDLTHSIVDYFISSSHNTYLVGEQWRVDVHNGELEPVVYHKKTLTSRAPVRDICRAINKYAFVHSPYPVIISAEIHCDAEQQSRLASIMLEVFGNKLITTPIHTAFDLPSPEDLKGRILFKAKPRVEDSPEPSPPSSAVFDSTESTNESDSGFARLARRLSISSPSLSPDKPTFSSTLADLLVYTHGVKYQGFSKLNNYLPRHQFSVAETTANRIIRENKADWIKHNFTHISRVYPKAIRMLSTNFDPTPYWSAGCQLVAMNWQTIDPGSVLNQAMFADTPGYVLKPLALRQKVGEVPRTWRLRVQILSAQRLPLASSSDLSVEATLGASSTKKTSVVKGMTLNPRWNDSLEWTMHCTPSQFDLTFLHLEVKSRGALLAQWVRPLPAAPKGYHHLPLYDHLCARFVFASLFVRIEIDEVGAVVDGDGS</sequence>
<dbReference type="Pfam" id="PF00168">
    <property type="entry name" value="C2"/>
    <property type="match status" value="1"/>
</dbReference>
<keyword evidence="5" id="KW-0807">Transducer</keyword>
<dbReference type="SUPFAM" id="SSF49562">
    <property type="entry name" value="C2 domain (Calcium/lipid-binding domain, CaLB)"/>
    <property type="match status" value="1"/>
</dbReference>
<evidence type="ECO:0000259" key="9">
    <source>
        <dbReference type="PROSITE" id="PS50008"/>
    </source>
</evidence>
<keyword evidence="2 6" id="KW-0378">Hydrolase</keyword>
<dbReference type="PROSITE" id="PS50004">
    <property type="entry name" value="C2"/>
    <property type="match status" value="1"/>
</dbReference>
<dbReference type="InterPro" id="IPR000008">
    <property type="entry name" value="C2_dom"/>
</dbReference>
<dbReference type="Pfam" id="PF00387">
    <property type="entry name" value="PI-PLC-Y"/>
    <property type="match status" value="1"/>
</dbReference>
<dbReference type="PANTHER" id="PTHR10336">
    <property type="entry name" value="PHOSPHOINOSITIDE-SPECIFIC PHOSPHOLIPASE C FAMILY PROTEIN"/>
    <property type="match status" value="1"/>
</dbReference>
<dbReference type="OrthoDB" id="269822at2759"/>
<accession>A0A427YS55</accession>
<dbReference type="Pfam" id="PF00388">
    <property type="entry name" value="PI-PLC-X"/>
    <property type="match status" value="1"/>
</dbReference>
<dbReference type="SMART" id="SM00239">
    <property type="entry name" value="C2"/>
    <property type="match status" value="1"/>
</dbReference>
<dbReference type="Gene3D" id="2.30.29.30">
    <property type="entry name" value="Pleckstrin-homology domain (PH domain)/Phosphotyrosine-binding domain (PTB)"/>
    <property type="match status" value="1"/>
</dbReference>
<dbReference type="Gene3D" id="2.60.40.150">
    <property type="entry name" value="C2 domain"/>
    <property type="match status" value="1"/>
</dbReference>
<evidence type="ECO:0000256" key="5">
    <source>
        <dbReference type="ARBA" id="ARBA00023224"/>
    </source>
</evidence>
<dbReference type="InterPro" id="IPR000909">
    <property type="entry name" value="PLipase_C_PInositol-sp_X_dom"/>
</dbReference>
<gene>
    <name evidence="10" type="primary">PLC1</name>
    <name evidence="10" type="ORF">EHS25_006606</name>
</gene>
<dbReference type="PROSITE" id="PS50008">
    <property type="entry name" value="PIPLC_Y_DOMAIN"/>
    <property type="match status" value="1"/>
</dbReference>
<dbReference type="GO" id="GO:0051209">
    <property type="term" value="P:release of sequestered calcium ion into cytosol"/>
    <property type="evidence" value="ECO:0007669"/>
    <property type="project" value="TreeGrafter"/>
</dbReference>
<dbReference type="InterPro" id="IPR017946">
    <property type="entry name" value="PLC-like_Pdiesterase_TIM-brl"/>
</dbReference>
<protein>
    <recommendedName>
        <fullName evidence="1 6">Phosphoinositide phospholipase C</fullName>
        <ecNumber evidence="1 6">3.1.4.11</ecNumber>
    </recommendedName>
</protein>
<name>A0A427YS55_9TREE</name>
<dbReference type="SUPFAM" id="SSF47473">
    <property type="entry name" value="EF-hand"/>
    <property type="match status" value="1"/>
</dbReference>
<evidence type="ECO:0000256" key="2">
    <source>
        <dbReference type="ARBA" id="ARBA00022801"/>
    </source>
</evidence>
<dbReference type="GO" id="GO:0004435">
    <property type="term" value="F:phosphatidylinositol-4,5-bisphosphate phospholipase C activity"/>
    <property type="evidence" value="ECO:0007669"/>
    <property type="project" value="UniProtKB-EC"/>
</dbReference>